<keyword evidence="1" id="KW-0678">Repressor</keyword>
<dbReference type="AlphaFoldDB" id="A0A1S2LJF0"/>
<evidence type="ECO:0000313" key="5">
    <source>
        <dbReference type="EMBL" id="OIJ12434.1"/>
    </source>
</evidence>
<dbReference type="PRINTS" id="PR00455">
    <property type="entry name" value="HTHTETR"/>
</dbReference>
<dbReference type="RefSeq" id="WP_071310113.1">
    <property type="nucleotide sequence ID" value="NZ_MLQR01000031.1"/>
</dbReference>
<dbReference type="InterPro" id="IPR001647">
    <property type="entry name" value="HTH_TetR"/>
</dbReference>
<dbReference type="PANTHER" id="PTHR43479">
    <property type="entry name" value="ACREF/ENVCD OPERON REPRESSOR-RELATED"/>
    <property type="match status" value="1"/>
</dbReference>
<protein>
    <submittedName>
        <fullName evidence="5">TetR family transcriptional regulator</fullName>
    </submittedName>
</protein>
<evidence type="ECO:0000256" key="1">
    <source>
        <dbReference type="ARBA" id="ARBA00022491"/>
    </source>
</evidence>
<comment type="caution">
    <text evidence="5">The sequence shown here is derived from an EMBL/GenBank/DDBJ whole genome shotgun (WGS) entry which is preliminary data.</text>
</comment>
<organism evidence="5 6">
    <name type="scientific">Anaerobacillus alkalilacustris</name>
    <dbReference type="NCBI Taxonomy" id="393763"/>
    <lineage>
        <taxon>Bacteria</taxon>
        <taxon>Bacillati</taxon>
        <taxon>Bacillota</taxon>
        <taxon>Bacilli</taxon>
        <taxon>Bacillales</taxon>
        <taxon>Bacillaceae</taxon>
        <taxon>Anaerobacillus</taxon>
    </lineage>
</organism>
<keyword evidence="6" id="KW-1185">Reference proteome</keyword>
<dbReference type="InterPro" id="IPR050624">
    <property type="entry name" value="HTH-type_Tx_Regulator"/>
</dbReference>
<sequence length="217" mass="25649">MDKGEKTKRKVIDAAVSLFNVKGYSGTSIRSIADRAGVNVALISYYFGNKQGLLEELMVEFFEGYNKILEEAYQDLKSVSPKTCLFSIVEKILKYQQHNHHLARFVHREVTLDSTLVRELMMTYFMKEKHFMKAIIEAGIDKEEFRNLSCDFISIQIRALLTMPYSQPQYIREVYHLYPHESYFVQQYMKHIKKWLQEFLYTENDGKIKKQLNIALY</sequence>
<dbReference type="PROSITE" id="PS01081">
    <property type="entry name" value="HTH_TETR_1"/>
    <property type="match status" value="1"/>
</dbReference>
<dbReference type="InterPro" id="IPR009057">
    <property type="entry name" value="Homeodomain-like_sf"/>
</dbReference>
<dbReference type="Pfam" id="PF00440">
    <property type="entry name" value="TetR_N"/>
    <property type="match status" value="1"/>
</dbReference>
<feature type="domain" description="HTH tetR-type" evidence="4">
    <location>
        <begin position="5"/>
        <end position="65"/>
    </location>
</feature>
<dbReference type="Proteomes" id="UP000179524">
    <property type="component" value="Unassembled WGS sequence"/>
</dbReference>
<accession>A0A1S2LJF0</accession>
<evidence type="ECO:0000313" key="6">
    <source>
        <dbReference type="Proteomes" id="UP000179524"/>
    </source>
</evidence>
<dbReference type="EMBL" id="MLQR01000031">
    <property type="protein sequence ID" value="OIJ12434.1"/>
    <property type="molecule type" value="Genomic_DNA"/>
</dbReference>
<dbReference type="OrthoDB" id="9789566at2"/>
<dbReference type="InterPro" id="IPR023772">
    <property type="entry name" value="DNA-bd_HTH_TetR-type_CS"/>
</dbReference>
<evidence type="ECO:0000259" key="4">
    <source>
        <dbReference type="PROSITE" id="PS50977"/>
    </source>
</evidence>
<dbReference type="PANTHER" id="PTHR43479:SF11">
    <property type="entry name" value="ACREF_ENVCD OPERON REPRESSOR-RELATED"/>
    <property type="match status" value="1"/>
</dbReference>
<dbReference type="Gene3D" id="1.10.357.10">
    <property type="entry name" value="Tetracycline Repressor, domain 2"/>
    <property type="match status" value="1"/>
</dbReference>
<evidence type="ECO:0000256" key="3">
    <source>
        <dbReference type="PROSITE-ProRule" id="PRU00335"/>
    </source>
</evidence>
<dbReference type="SUPFAM" id="SSF48498">
    <property type="entry name" value="Tetracyclin repressor-like, C-terminal domain"/>
    <property type="match status" value="1"/>
</dbReference>
<reference evidence="5 6" key="1">
    <citation type="submission" date="2016-10" db="EMBL/GenBank/DDBJ databases">
        <title>Draft genome sequences of four alkaliphilic bacteria belonging to the Anaerobacillus genus.</title>
        <authorList>
            <person name="Bassil N.M."/>
            <person name="Lloyd J.R."/>
        </authorList>
    </citation>
    <scope>NUCLEOTIDE SEQUENCE [LARGE SCALE GENOMIC DNA]</scope>
    <source>
        <strain evidence="5 6">DSM 18345</strain>
    </source>
</reference>
<evidence type="ECO:0000256" key="2">
    <source>
        <dbReference type="ARBA" id="ARBA00023125"/>
    </source>
</evidence>
<dbReference type="SUPFAM" id="SSF46689">
    <property type="entry name" value="Homeodomain-like"/>
    <property type="match status" value="1"/>
</dbReference>
<proteinExistence type="predicted"/>
<dbReference type="GO" id="GO:0003677">
    <property type="term" value="F:DNA binding"/>
    <property type="evidence" value="ECO:0007669"/>
    <property type="project" value="UniProtKB-UniRule"/>
</dbReference>
<name>A0A1S2LJF0_9BACI</name>
<keyword evidence="2 3" id="KW-0238">DNA-binding</keyword>
<dbReference type="PROSITE" id="PS50977">
    <property type="entry name" value="HTH_TETR_2"/>
    <property type="match status" value="1"/>
</dbReference>
<gene>
    <name evidence="5" type="ORF">BKP37_13415</name>
</gene>
<dbReference type="NCBIfam" id="NF037937">
    <property type="entry name" value="septum_RefZ"/>
    <property type="match status" value="1"/>
</dbReference>
<dbReference type="InterPro" id="IPR036271">
    <property type="entry name" value="Tet_transcr_reg_TetR-rel_C_sf"/>
</dbReference>
<feature type="DNA-binding region" description="H-T-H motif" evidence="3">
    <location>
        <begin position="28"/>
        <end position="47"/>
    </location>
</feature>